<protein>
    <submittedName>
        <fullName evidence="1">Uncharacterized protein</fullName>
    </submittedName>
</protein>
<dbReference type="EMBL" id="JACRSR010000014">
    <property type="protein sequence ID" value="MBC8532410.1"/>
    <property type="molecule type" value="Genomic_DNA"/>
</dbReference>
<dbReference type="Proteomes" id="UP000623172">
    <property type="component" value="Unassembled WGS sequence"/>
</dbReference>
<organism evidence="1 2">
    <name type="scientific">Gehongia tenuis</name>
    <dbReference type="NCBI Taxonomy" id="2763655"/>
    <lineage>
        <taxon>Bacteria</taxon>
        <taxon>Bacillati</taxon>
        <taxon>Bacillota</taxon>
        <taxon>Clostridia</taxon>
        <taxon>Christensenellales</taxon>
        <taxon>Christensenellaceae</taxon>
        <taxon>Gehongia</taxon>
    </lineage>
</organism>
<dbReference type="Pfam" id="PF16784">
    <property type="entry name" value="HNHc_6"/>
    <property type="match status" value="1"/>
</dbReference>
<proteinExistence type="predicted"/>
<keyword evidence="2" id="KW-1185">Reference proteome</keyword>
<comment type="caution">
    <text evidence="1">The sequence shown here is derived from an EMBL/GenBank/DDBJ whole genome shotgun (WGS) entry which is preliminary data.</text>
</comment>
<reference evidence="1" key="1">
    <citation type="submission" date="2020-08" db="EMBL/GenBank/DDBJ databases">
        <title>Genome public.</title>
        <authorList>
            <person name="Liu C."/>
            <person name="Sun Q."/>
        </authorList>
    </citation>
    <scope>NUCLEOTIDE SEQUENCE</scope>
    <source>
        <strain evidence="1">NSJ-53</strain>
    </source>
</reference>
<sequence>HVSAPLQLPEGYRISAECDIYLSDGRSITPDQRRKAWALLGDIANYNGDDGKALNETLKAKFCAEHGVEHFSLSNADRTTAREYITFLINFCLAWDIPCYDSLLNRTDDIDRYLYLCLYHRKCCLCGKKADLHHVDTVGAGRDRRKIHHLGLLSEALCRKHHNEVGRIGQQTFDDKYHIYGIKLDEILCRRLGVPA</sequence>
<dbReference type="RefSeq" id="WP_249317537.1">
    <property type="nucleotide sequence ID" value="NZ_JACRSR010000014.1"/>
</dbReference>
<name>A0A926D8M3_9FIRM</name>
<dbReference type="AlphaFoldDB" id="A0A926D8M3"/>
<evidence type="ECO:0000313" key="1">
    <source>
        <dbReference type="EMBL" id="MBC8532410.1"/>
    </source>
</evidence>
<gene>
    <name evidence="1" type="ORF">H8696_11240</name>
</gene>
<feature type="non-terminal residue" evidence="1">
    <location>
        <position position="1"/>
    </location>
</feature>
<accession>A0A926D8M3</accession>
<dbReference type="InterPro" id="IPR041242">
    <property type="entry name" value="HNHc_6"/>
</dbReference>
<evidence type="ECO:0000313" key="2">
    <source>
        <dbReference type="Proteomes" id="UP000623172"/>
    </source>
</evidence>